<accession>A0A1K1LG74</accession>
<dbReference type="EMBL" id="LT630450">
    <property type="protein sequence ID" value="SFV73698.1"/>
    <property type="molecule type" value="Genomic_DNA"/>
</dbReference>
<reference evidence="2" key="1">
    <citation type="submission" date="2016-10" db="EMBL/GenBank/DDBJ databases">
        <authorList>
            <person name="Wegmann U."/>
        </authorList>
    </citation>
    <scope>NUCLEOTIDE SEQUENCE [LARGE SCALE GENOMIC DNA]</scope>
</reference>
<dbReference type="AlphaFoldDB" id="A0A1K1LG74"/>
<gene>
    <name evidence="1" type="ORF">DESPIGER_1869</name>
</gene>
<keyword evidence="2" id="KW-1185">Reference proteome</keyword>
<evidence type="ECO:0000313" key="2">
    <source>
        <dbReference type="Proteomes" id="UP000186323"/>
    </source>
</evidence>
<organism evidence="1 2">
    <name type="scientific">Desulfovibrio piger</name>
    <dbReference type="NCBI Taxonomy" id="901"/>
    <lineage>
        <taxon>Bacteria</taxon>
        <taxon>Pseudomonadati</taxon>
        <taxon>Thermodesulfobacteriota</taxon>
        <taxon>Desulfovibrionia</taxon>
        <taxon>Desulfovibrionales</taxon>
        <taxon>Desulfovibrionaceae</taxon>
        <taxon>Desulfovibrio</taxon>
    </lineage>
</organism>
<sequence length="37" mass="4116">MLPLFFCRAVPGFFYARIPVMTAGLPAFQERPAVMAV</sequence>
<name>A0A1K1LG74_9BACT</name>
<dbReference type="Proteomes" id="UP000186323">
    <property type="component" value="Chromosome I"/>
</dbReference>
<evidence type="ECO:0000313" key="1">
    <source>
        <dbReference type="EMBL" id="SFV73698.1"/>
    </source>
</evidence>
<dbReference type="KEGG" id="dpg:DESPIGER_1869"/>
<protein>
    <submittedName>
        <fullName evidence="1">Uncharacterized protein</fullName>
    </submittedName>
</protein>
<proteinExistence type="predicted"/>